<keyword evidence="4" id="KW-0862">Zinc</keyword>
<sequence length="271" mass="29750">MLPSRYWWDLTTAEFSKLDMSKVVALQPVGAIEQHGPHLPVRVDAAINAGIVQRAIDQMPDDLQVLVLPAMPIGKSNEHLAFPGTLSFSYETLARLWFEIGESVNRAGCRKIVFFNSHGGQPQVMDIVCRELRVKLDMFAVASTWFGMTDLTDLFSEAEHRHGIHGGEIETSLMLDLHPDLVKMDLAENFVPLSVALEKTNEVLIPYGKVDYGWQAQDVQPTGAMGNASAADPARGKIAVDRAAALLVKLLTEVAAFPLSHITQKTAYSAD</sequence>
<dbReference type="SUPFAM" id="SSF102215">
    <property type="entry name" value="Creatininase"/>
    <property type="match status" value="1"/>
</dbReference>
<evidence type="ECO:0000256" key="1">
    <source>
        <dbReference type="ARBA" id="ARBA00001947"/>
    </source>
</evidence>
<comment type="cofactor">
    <cofactor evidence="1">
        <name>Zn(2+)</name>
        <dbReference type="ChEBI" id="CHEBI:29105"/>
    </cofactor>
</comment>
<comment type="caution">
    <text evidence="6">The sequence shown here is derived from an EMBL/GenBank/DDBJ whole genome shotgun (WGS) entry which is preliminary data.</text>
</comment>
<evidence type="ECO:0000313" key="7">
    <source>
        <dbReference type="Proteomes" id="UP001241603"/>
    </source>
</evidence>
<reference evidence="6 7" key="1">
    <citation type="submission" date="2023-07" db="EMBL/GenBank/DDBJ databases">
        <title>Genomic Encyclopedia of Type Strains, Phase IV (KMG-IV): sequencing the most valuable type-strain genomes for metagenomic binning, comparative biology and taxonomic classification.</title>
        <authorList>
            <person name="Goeker M."/>
        </authorList>
    </citation>
    <scope>NUCLEOTIDE SEQUENCE [LARGE SCALE GENOMIC DNA]</scope>
    <source>
        <strain evidence="6 7">B6-8</strain>
    </source>
</reference>
<comment type="similarity">
    <text evidence="5">Belongs to the creatininase superfamily.</text>
</comment>
<keyword evidence="7" id="KW-1185">Reference proteome</keyword>
<evidence type="ECO:0000256" key="4">
    <source>
        <dbReference type="ARBA" id="ARBA00022833"/>
    </source>
</evidence>
<dbReference type="PANTHER" id="PTHR35005:SF1">
    <property type="entry name" value="2-AMINO-5-FORMYLAMINO-6-RIBOSYLAMINOPYRIMIDIN-4(3H)-ONE 5'-MONOPHOSPHATE DEFORMYLASE"/>
    <property type="match status" value="1"/>
</dbReference>
<dbReference type="EC" id="3.5.2.10" evidence="6"/>
<dbReference type="InterPro" id="IPR003785">
    <property type="entry name" value="Creatininase/forma_Hydrolase"/>
</dbReference>
<protein>
    <submittedName>
        <fullName evidence="6">Creatinine amidohydrolase</fullName>
        <ecNumber evidence="6">3.5.2.10</ecNumber>
    </submittedName>
</protein>
<dbReference type="GO" id="GO:0047789">
    <property type="term" value="F:creatininase activity"/>
    <property type="evidence" value="ECO:0007669"/>
    <property type="project" value="UniProtKB-EC"/>
</dbReference>
<keyword evidence="2" id="KW-0479">Metal-binding</keyword>
<dbReference type="Pfam" id="PF02633">
    <property type="entry name" value="Creatininase"/>
    <property type="match status" value="1"/>
</dbReference>
<dbReference type="EMBL" id="JAUSVO010000002">
    <property type="protein sequence ID" value="MDQ0437115.1"/>
    <property type="molecule type" value="Genomic_DNA"/>
</dbReference>
<dbReference type="Gene3D" id="3.40.50.10310">
    <property type="entry name" value="Creatininase"/>
    <property type="match status" value="1"/>
</dbReference>
<gene>
    <name evidence="6" type="ORF">QO014_001500</name>
</gene>
<evidence type="ECO:0000256" key="3">
    <source>
        <dbReference type="ARBA" id="ARBA00022801"/>
    </source>
</evidence>
<evidence type="ECO:0000256" key="5">
    <source>
        <dbReference type="ARBA" id="ARBA00024029"/>
    </source>
</evidence>
<evidence type="ECO:0000256" key="2">
    <source>
        <dbReference type="ARBA" id="ARBA00022723"/>
    </source>
</evidence>
<organism evidence="6 7">
    <name type="scientific">Kaistia dalseonensis</name>
    <dbReference type="NCBI Taxonomy" id="410840"/>
    <lineage>
        <taxon>Bacteria</taxon>
        <taxon>Pseudomonadati</taxon>
        <taxon>Pseudomonadota</taxon>
        <taxon>Alphaproteobacteria</taxon>
        <taxon>Hyphomicrobiales</taxon>
        <taxon>Kaistiaceae</taxon>
        <taxon>Kaistia</taxon>
    </lineage>
</organism>
<name>A0ABU0H4A3_9HYPH</name>
<accession>A0ABU0H4A3</accession>
<evidence type="ECO:0000313" key="6">
    <source>
        <dbReference type="EMBL" id="MDQ0437115.1"/>
    </source>
</evidence>
<dbReference type="RefSeq" id="WP_266348050.1">
    <property type="nucleotide sequence ID" value="NZ_JAPKNG010000002.1"/>
</dbReference>
<proteinExistence type="inferred from homology"/>
<dbReference type="PANTHER" id="PTHR35005">
    <property type="entry name" value="3-DEHYDRO-SCYLLO-INOSOSE HYDROLASE"/>
    <property type="match status" value="1"/>
</dbReference>
<dbReference type="InterPro" id="IPR024087">
    <property type="entry name" value="Creatininase-like_sf"/>
</dbReference>
<dbReference type="Proteomes" id="UP001241603">
    <property type="component" value="Unassembled WGS sequence"/>
</dbReference>
<keyword evidence="3 6" id="KW-0378">Hydrolase</keyword>